<name>A0ABY5NUD0_9FLAO</name>
<dbReference type="Proteomes" id="UP001317001">
    <property type="component" value="Chromosome"/>
</dbReference>
<dbReference type="EMBL" id="CP102382">
    <property type="protein sequence ID" value="UUV22201.1"/>
    <property type="molecule type" value="Genomic_DNA"/>
</dbReference>
<reference evidence="2 3" key="1">
    <citation type="submission" date="2022-08" db="EMBL/GenBank/DDBJ databases">
        <title>Myroides zhujiangensis sp. nov., a novel bacterium isolated from sediment in the Pearl River Estuary.</title>
        <authorList>
            <person name="Cui L."/>
        </authorList>
    </citation>
    <scope>NUCLEOTIDE SEQUENCE [LARGE SCALE GENOMIC DNA]</scope>
    <source>
        <strain evidence="2 3">SCSIO 72103</strain>
    </source>
</reference>
<keyword evidence="1" id="KW-1133">Transmembrane helix</keyword>
<organism evidence="2 3">
    <name type="scientific">Paenimyroides aestuarii</name>
    <dbReference type="NCBI Taxonomy" id="2968490"/>
    <lineage>
        <taxon>Bacteria</taxon>
        <taxon>Pseudomonadati</taxon>
        <taxon>Bacteroidota</taxon>
        <taxon>Flavobacteriia</taxon>
        <taxon>Flavobacteriales</taxon>
        <taxon>Flavobacteriaceae</taxon>
        <taxon>Paenimyroides</taxon>
    </lineage>
</organism>
<proteinExistence type="predicted"/>
<sequence>MQKEKEKSSKIKLHHFVAATILGTVLIYISFKVTDSFWLFLSGTTAVLLFAFVFFAPYEIYKKRKKCKSFLEQLNTIIVKGTVDTCLITAKKIAIAPEYDDESDLYIIEINQNEVLYLWDTEYNLNKKFPSSKFEIYSEVFFNLTNRQIYQLSEKIQPMQIDKKAKWNFIKQNGAPKHLEIEKINFDKLFEKYNNCM</sequence>
<evidence type="ECO:0000256" key="1">
    <source>
        <dbReference type="SAM" id="Phobius"/>
    </source>
</evidence>
<feature type="transmembrane region" description="Helical" evidence="1">
    <location>
        <begin position="12"/>
        <end position="31"/>
    </location>
</feature>
<evidence type="ECO:0000313" key="2">
    <source>
        <dbReference type="EMBL" id="UUV22201.1"/>
    </source>
</evidence>
<keyword evidence="1" id="KW-0812">Transmembrane</keyword>
<feature type="transmembrane region" description="Helical" evidence="1">
    <location>
        <begin position="37"/>
        <end position="58"/>
    </location>
</feature>
<evidence type="ECO:0000313" key="3">
    <source>
        <dbReference type="Proteomes" id="UP001317001"/>
    </source>
</evidence>
<dbReference type="RefSeq" id="WP_257500118.1">
    <property type="nucleotide sequence ID" value="NZ_CP102382.1"/>
</dbReference>
<gene>
    <name evidence="2" type="ORF">NPX36_03970</name>
</gene>
<keyword evidence="3" id="KW-1185">Reference proteome</keyword>
<accession>A0ABY5NUD0</accession>
<keyword evidence="1" id="KW-0472">Membrane</keyword>
<protein>
    <submittedName>
        <fullName evidence="2">Uncharacterized protein</fullName>
    </submittedName>
</protein>